<dbReference type="AlphaFoldDB" id="A0A2A4GDG9"/>
<dbReference type="InterPro" id="IPR000120">
    <property type="entry name" value="Amidase"/>
</dbReference>
<evidence type="ECO:0000313" key="3">
    <source>
        <dbReference type="EMBL" id="PCE66026.1"/>
    </source>
</evidence>
<organism evidence="3 4">
    <name type="scientific">Sediminicola luteus</name>
    <dbReference type="NCBI Taxonomy" id="319238"/>
    <lineage>
        <taxon>Bacteria</taxon>
        <taxon>Pseudomonadati</taxon>
        <taxon>Bacteroidota</taxon>
        <taxon>Flavobacteriia</taxon>
        <taxon>Flavobacteriales</taxon>
        <taxon>Flavobacteriaceae</taxon>
        <taxon>Sediminicola</taxon>
    </lineage>
</organism>
<dbReference type="InterPro" id="IPR036928">
    <property type="entry name" value="AS_sf"/>
</dbReference>
<dbReference type="GO" id="GO:0003824">
    <property type="term" value="F:catalytic activity"/>
    <property type="evidence" value="ECO:0007669"/>
    <property type="project" value="InterPro"/>
</dbReference>
<reference evidence="3 4" key="1">
    <citation type="submission" date="2017-04" db="EMBL/GenBank/DDBJ databases">
        <title>A new member of the family Flavobacteriaceae isolated from ascidians.</title>
        <authorList>
            <person name="Chen L."/>
        </authorList>
    </citation>
    <scope>NUCLEOTIDE SEQUENCE [LARGE SCALE GENOMIC DNA]</scope>
    <source>
        <strain evidence="3 4">HQA918</strain>
    </source>
</reference>
<dbReference type="EMBL" id="NBWU01000001">
    <property type="protein sequence ID" value="PCE66026.1"/>
    <property type="molecule type" value="Genomic_DNA"/>
</dbReference>
<dbReference type="Pfam" id="PF01425">
    <property type="entry name" value="Amidase"/>
    <property type="match status" value="1"/>
</dbReference>
<gene>
    <name evidence="3" type="ORF">B7P33_01620</name>
</gene>
<keyword evidence="4" id="KW-1185">Reference proteome</keyword>
<accession>A0A2A4GDG9</accession>
<evidence type="ECO:0000313" key="4">
    <source>
        <dbReference type="Proteomes" id="UP000219559"/>
    </source>
</evidence>
<dbReference type="Gene3D" id="3.90.1300.10">
    <property type="entry name" value="Amidase signature (AS) domain"/>
    <property type="match status" value="1"/>
</dbReference>
<sequence length="454" mass="49291">MTARELLESYASKRLSPVEVVKAMFERIDAVNPTINAIYHLDYDRAMAQASASEKRWLAGAPVGLLDGIPTTVKDALPCKDMPMYRGSAANKAEWATTDHSTVARIKAHNAVIMGKNTMCDYGILGGGVSSRHGVTRNPWQTDYNTGASSSGSGATVAAGMGPFAIGTDIVGSIRLPASFCGLVGHKPTQGRVPYYFPNSPALAAGPMARNVSDAALLMRVLSEPDPRDFTALPYDNVDYLEALDGLDIKRKKALYIPSLGLGPAVDTEVASAMDNAVKSLRDAGLEIAVLEKEPFATEDYKVAEAFYKIRCLTEFDTLPESDKVKSPLINNWTSTGKDMTAVALYQAYNALQRLRERTAQLIAGYDFLLLPTVASLPFKAELAAADESELFHPWLYTFLFNLSQQPAASVPCGFSSHGLPIGMQIVGPRYNDLEVLQLVKTFENCRGFDLEFP</sequence>
<feature type="domain" description="Amidase" evidence="2">
    <location>
        <begin position="19"/>
        <end position="437"/>
    </location>
</feature>
<dbReference type="PANTHER" id="PTHR11895:SF7">
    <property type="entry name" value="GLUTAMYL-TRNA(GLN) AMIDOTRANSFERASE SUBUNIT A, MITOCHONDRIAL"/>
    <property type="match status" value="1"/>
</dbReference>
<evidence type="ECO:0000259" key="2">
    <source>
        <dbReference type="Pfam" id="PF01425"/>
    </source>
</evidence>
<comment type="similarity">
    <text evidence="1">Belongs to the amidase family.</text>
</comment>
<dbReference type="Proteomes" id="UP000219559">
    <property type="component" value="Unassembled WGS sequence"/>
</dbReference>
<proteinExistence type="inferred from homology"/>
<name>A0A2A4GDG9_9FLAO</name>
<comment type="caution">
    <text evidence="3">The sequence shown here is derived from an EMBL/GenBank/DDBJ whole genome shotgun (WGS) entry which is preliminary data.</text>
</comment>
<evidence type="ECO:0000256" key="1">
    <source>
        <dbReference type="ARBA" id="ARBA00009199"/>
    </source>
</evidence>
<dbReference type="PANTHER" id="PTHR11895">
    <property type="entry name" value="TRANSAMIDASE"/>
    <property type="match status" value="1"/>
</dbReference>
<protein>
    <recommendedName>
        <fullName evidence="2">Amidase domain-containing protein</fullName>
    </recommendedName>
</protein>
<dbReference type="SUPFAM" id="SSF75304">
    <property type="entry name" value="Amidase signature (AS) enzymes"/>
    <property type="match status" value="1"/>
</dbReference>
<dbReference type="InterPro" id="IPR023631">
    <property type="entry name" value="Amidase_dom"/>
</dbReference>